<keyword evidence="2" id="KW-0904">Protein phosphatase</keyword>
<evidence type="ECO:0000259" key="3">
    <source>
        <dbReference type="PROSITE" id="PS50054"/>
    </source>
</evidence>
<dbReference type="GO" id="GO:0004721">
    <property type="term" value="F:phosphoprotein phosphatase activity"/>
    <property type="evidence" value="ECO:0007669"/>
    <property type="project" value="UniProtKB-KW"/>
</dbReference>
<dbReference type="Proteomes" id="UP000593737">
    <property type="component" value="Chromosome"/>
</dbReference>
<keyword evidence="1" id="KW-0378">Hydrolase</keyword>
<evidence type="ECO:0000259" key="4">
    <source>
        <dbReference type="PROSITE" id="PS50056"/>
    </source>
</evidence>
<dbReference type="InterPro" id="IPR029021">
    <property type="entry name" value="Prot-tyrosine_phosphatase-like"/>
</dbReference>
<name>A0A7S8FCB3_9BACT</name>
<dbReference type="InterPro" id="IPR000340">
    <property type="entry name" value="Dual-sp_phosphatase_cat-dom"/>
</dbReference>
<dbReference type="Gene3D" id="3.90.190.10">
    <property type="entry name" value="Protein tyrosine phosphatase superfamily"/>
    <property type="match status" value="1"/>
</dbReference>
<dbReference type="CDD" id="cd14498">
    <property type="entry name" value="DSP"/>
    <property type="match status" value="1"/>
</dbReference>
<dbReference type="GO" id="GO:0005737">
    <property type="term" value="C:cytoplasm"/>
    <property type="evidence" value="ECO:0007669"/>
    <property type="project" value="TreeGrafter"/>
</dbReference>
<proteinExistence type="predicted"/>
<evidence type="ECO:0000256" key="1">
    <source>
        <dbReference type="ARBA" id="ARBA00022801"/>
    </source>
</evidence>
<evidence type="ECO:0000313" key="5">
    <source>
        <dbReference type="EMBL" id="QPD03206.1"/>
    </source>
</evidence>
<reference evidence="5 6" key="1">
    <citation type="journal article" date="2020" name="ISME J.">
        <title>Enrichment and physiological characterization of a novel comammox Nitrospira indicates ammonium inhibition of complete nitrification.</title>
        <authorList>
            <person name="Sakoula D."/>
            <person name="Koch H."/>
            <person name="Frank J."/>
            <person name="Jetten M.S.M."/>
            <person name="van Kessel M.A.H.J."/>
            <person name="Lucker S."/>
        </authorList>
    </citation>
    <scope>NUCLEOTIDE SEQUENCE [LARGE SCALE GENOMIC DNA]</scope>
    <source>
        <strain evidence="5">Comreactor17</strain>
    </source>
</reference>
<evidence type="ECO:0000313" key="6">
    <source>
        <dbReference type="Proteomes" id="UP000593737"/>
    </source>
</evidence>
<organism evidence="5 6">
    <name type="scientific">Candidatus Nitrospira kreftii</name>
    <dbReference type="NCBI Taxonomy" id="2652173"/>
    <lineage>
        <taxon>Bacteria</taxon>
        <taxon>Pseudomonadati</taxon>
        <taxon>Nitrospirota</taxon>
        <taxon>Nitrospiria</taxon>
        <taxon>Nitrospirales</taxon>
        <taxon>Nitrospiraceae</taxon>
        <taxon>Nitrospira</taxon>
    </lineage>
</organism>
<accession>A0A7S8FCB3</accession>
<feature type="domain" description="Tyrosine-protein phosphatase" evidence="3">
    <location>
        <begin position="1"/>
        <end position="134"/>
    </location>
</feature>
<dbReference type="EMBL" id="CP047423">
    <property type="protein sequence ID" value="QPD03206.1"/>
    <property type="molecule type" value="Genomic_DNA"/>
</dbReference>
<sequence length="134" mass="15043">MITDNLLVGSIDDAQEPPTVVGTLLFVAEEFTITPAEWVDYHRIPFREFAKADPVKLMEAVQWLESHAPKGRTLVCCRAGMGRSVSVVMAYLCCVEGRSYDEVLKLVMARRPGAMPLPNLQVAIEQVRQLRRAR</sequence>
<dbReference type="PANTHER" id="PTHR10159">
    <property type="entry name" value="DUAL SPECIFICITY PROTEIN PHOSPHATASE"/>
    <property type="match status" value="1"/>
</dbReference>
<feature type="domain" description="Tyrosine specific protein phosphatases" evidence="4">
    <location>
        <begin position="55"/>
        <end position="122"/>
    </location>
</feature>
<dbReference type="PROSITE" id="PS50056">
    <property type="entry name" value="TYR_PHOSPHATASE_2"/>
    <property type="match status" value="1"/>
</dbReference>
<dbReference type="InterPro" id="IPR000387">
    <property type="entry name" value="Tyr_Pase_dom"/>
</dbReference>
<protein>
    <recommendedName>
        <fullName evidence="7">Tyrosine specific protein phosphatases domain-containing protein</fullName>
    </recommendedName>
</protein>
<dbReference type="PROSITE" id="PS50054">
    <property type="entry name" value="TYR_PHOSPHATASE_DUAL"/>
    <property type="match status" value="1"/>
</dbReference>
<evidence type="ECO:0008006" key="7">
    <source>
        <dbReference type="Google" id="ProtNLM"/>
    </source>
</evidence>
<evidence type="ECO:0000256" key="2">
    <source>
        <dbReference type="ARBA" id="ARBA00022912"/>
    </source>
</evidence>
<dbReference type="InterPro" id="IPR020422">
    <property type="entry name" value="TYR_PHOSPHATASE_DUAL_dom"/>
</dbReference>
<dbReference type="SMART" id="SM00195">
    <property type="entry name" value="DSPc"/>
    <property type="match status" value="1"/>
</dbReference>
<dbReference type="Pfam" id="PF00782">
    <property type="entry name" value="DSPc"/>
    <property type="match status" value="1"/>
</dbReference>
<dbReference type="SUPFAM" id="SSF52799">
    <property type="entry name" value="(Phosphotyrosine protein) phosphatases II"/>
    <property type="match status" value="1"/>
</dbReference>
<gene>
    <name evidence="5" type="ORF">Nkreftii_000980</name>
</gene>
<dbReference type="PANTHER" id="PTHR10159:SF519">
    <property type="entry name" value="DUAL SPECIFICITY PROTEIN PHOSPHATASE MPK3"/>
    <property type="match status" value="1"/>
</dbReference>
<dbReference type="AlphaFoldDB" id="A0A7S8FCB3"/>
<dbReference type="KEGG" id="nkf:Nkreftii_000980"/>